<dbReference type="EMBL" id="KV921953">
    <property type="protein sequence ID" value="ORE05113.1"/>
    <property type="molecule type" value="Genomic_DNA"/>
</dbReference>
<feature type="non-terminal residue" evidence="1">
    <location>
        <position position="1"/>
    </location>
</feature>
<dbReference type="AlphaFoldDB" id="A0A1X0QZ86"/>
<evidence type="ECO:0000313" key="1">
    <source>
        <dbReference type="EMBL" id="ORE05113.1"/>
    </source>
</evidence>
<gene>
    <name evidence="1" type="ORF">BCV72DRAFT_185192</name>
</gene>
<dbReference type="VEuPathDB" id="FungiDB:BCV72DRAFT_185192"/>
<accession>A0A1X0QZ86</accession>
<reference evidence="1" key="1">
    <citation type="journal article" date="2016" name="Proc. Natl. Acad. Sci. U.S.A.">
        <title>Lipid metabolic changes in an early divergent fungus govern the establishment of a mutualistic symbiosis with endobacteria.</title>
        <authorList>
            <person name="Lastovetsky O.A."/>
            <person name="Gaspar M.L."/>
            <person name="Mondo S.J."/>
            <person name="LaButti K.M."/>
            <person name="Sandor L."/>
            <person name="Grigoriev I.V."/>
            <person name="Henry S.A."/>
            <person name="Pawlowska T.E."/>
        </authorList>
    </citation>
    <scope>NUCLEOTIDE SEQUENCE [LARGE SCALE GENOMIC DNA]</scope>
    <source>
        <strain evidence="1">ATCC 52814</strain>
    </source>
</reference>
<name>A0A1X0QZ86_RHIZD</name>
<proteinExistence type="predicted"/>
<feature type="non-terminal residue" evidence="1">
    <location>
        <position position="60"/>
    </location>
</feature>
<organism evidence="1">
    <name type="scientific">Rhizopus microsporus var. microsporus</name>
    <dbReference type="NCBI Taxonomy" id="86635"/>
    <lineage>
        <taxon>Eukaryota</taxon>
        <taxon>Fungi</taxon>
        <taxon>Fungi incertae sedis</taxon>
        <taxon>Mucoromycota</taxon>
        <taxon>Mucoromycotina</taxon>
        <taxon>Mucoromycetes</taxon>
        <taxon>Mucorales</taxon>
        <taxon>Mucorineae</taxon>
        <taxon>Rhizopodaceae</taxon>
        <taxon>Rhizopus</taxon>
    </lineage>
</organism>
<dbReference type="Proteomes" id="UP000242414">
    <property type="component" value="Unassembled WGS sequence"/>
</dbReference>
<protein>
    <submittedName>
        <fullName evidence="1">Uncharacterized protein</fullName>
    </submittedName>
</protein>
<sequence>SKVEGRLVERVSDLLGELGSDTPGELGSDIFDNVYFVLRDAVRVALFKALVPSIMALLLS</sequence>